<dbReference type="InterPro" id="IPR051681">
    <property type="entry name" value="Ser/Thr_Kinases-Pseudokinases"/>
</dbReference>
<dbReference type="PANTHER" id="PTHR44329:SF298">
    <property type="entry name" value="MIXED LINEAGE KINASE DOMAIN-LIKE PROTEIN"/>
    <property type="match status" value="1"/>
</dbReference>
<dbReference type="Gene3D" id="1.10.510.10">
    <property type="entry name" value="Transferase(Phosphotransferase) domain 1"/>
    <property type="match status" value="1"/>
</dbReference>
<evidence type="ECO:0000313" key="9">
    <source>
        <dbReference type="Proteomes" id="UP000822688"/>
    </source>
</evidence>
<feature type="domain" description="Ubiquitin-like protease family profile" evidence="7">
    <location>
        <begin position="1"/>
        <end position="243"/>
    </location>
</feature>
<name>A0A8T0GJ93_CERPU</name>
<evidence type="ECO:0000256" key="2">
    <source>
        <dbReference type="ARBA" id="ARBA00022741"/>
    </source>
</evidence>
<dbReference type="InterPro" id="IPR003653">
    <property type="entry name" value="Peptidase_C48_C"/>
</dbReference>
<keyword evidence="1" id="KW-0645">Protease</keyword>
<evidence type="ECO:0000256" key="4">
    <source>
        <dbReference type="ARBA" id="ARBA00022840"/>
    </source>
</evidence>
<proteinExistence type="predicted"/>
<sequence>MASSSGWSRQFEELDLSDKSEYVTLPANEADHTTRASGFVSAVEKQIERSKAHWSTLADGSSGACTAEEDGEGDGKAEESNVHEFMQLQRHPTWGGFFRTFYGEDENPFDNGELVMGEKFAEGGQAELFHAKVTWRIPKDNDEDEYVVKVFKKGTFLRDLKSQLPHGFLQIHVEGMENYESPTPKVIPRYSCNVLRGILLKNGQFAFLMDKEDFDLRSLIERKMESRSDRDCGPFSKEDGELMMYDIALGVEWLHNRNIIHRDLKTSNVLVAEYQSGWPKWECFVADYECSIGIVGTGFFRAPEILQACKERMASQRPEVFSRAADVYAYGMTCYEVLTGKLPFGDHPLIDNKPLLTELVINQDLRPEIGEYVEGWARELLKWCWQCDPSARPTIGKILDLLLRNSVYVERQERSLKERYGDDYKYIPMSLYGNGS</sequence>
<feature type="region of interest" description="Disordered" evidence="5">
    <location>
        <begin position="52"/>
        <end position="79"/>
    </location>
</feature>
<accession>A0A8T0GJ93</accession>
<evidence type="ECO:0000256" key="3">
    <source>
        <dbReference type="ARBA" id="ARBA00022801"/>
    </source>
</evidence>
<dbReference type="SUPFAM" id="SSF56112">
    <property type="entry name" value="Protein kinase-like (PK-like)"/>
    <property type="match status" value="1"/>
</dbReference>
<reference evidence="8" key="1">
    <citation type="submission" date="2020-06" db="EMBL/GenBank/DDBJ databases">
        <title>WGS assembly of Ceratodon purpureus strain R40.</title>
        <authorList>
            <person name="Carey S.B."/>
            <person name="Jenkins J."/>
            <person name="Shu S."/>
            <person name="Lovell J.T."/>
            <person name="Sreedasyam A."/>
            <person name="Maumus F."/>
            <person name="Tiley G.P."/>
            <person name="Fernandez-Pozo N."/>
            <person name="Barry K."/>
            <person name="Chen C."/>
            <person name="Wang M."/>
            <person name="Lipzen A."/>
            <person name="Daum C."/>
            <person name="Saski C.A."/>
            <person name="Payton A.C."/>
            <person name="Mcbreen J.C."/>
            <person name="Conrad R.E."/>
            <person name="Kollar L.M."/>
            <person name="Olsson S."/>
            <person name="Huttunen S."/>
            <person name="Landis J.B."/>
            <person name="Wickett N.J."/>
            <person name="Johnson M.G."/>
            <person name="Rensing S.A."/>
            <person name="Grimwood J."/>
            <person name="Schmutz J."/>
            <person name="Mcdaniel S.F."/>
        </authorList>
    </citation>
    <scope>NUCLEOTIDE SEQUENCE</scope>
    <source>
        <strain evidence="8">R40</strain>
    </source>
</reference>
<evidence type="ECO:0000256" key="5">
    <source>
        <dbReference type="SAM" id="MobiDB-lite"/>
    </source>
</evidence>
<dbReference type="GO" id="GO:0008234">
    <property type="term" value="F:cysteine-type peptidase activity"/>
    <property type="evidence" value="ECO:0007669"/>
    <property type="project" value="InterPro"/>
</dbReference>
<evidence type="ECO:0000256" key="1">
    <source>
        <dbReference type="ARBA" id="ARBA00022670"/>
    </source>
</evidence>
<keyword evidence="3" id="KW-0378">Hydrolase</keyword>
<evidence type="ECO:0000313" key="8">
    <source>
        <dbReference type="EMBL" id="KAG0559060.1"/>
    </source>
</evidence>
<dbReference type="InterPro" id="IPR011009">
    <property type="entry name" value="Kinase-like_dom_sf"/>
</dbReference>
<evidence type="ECO:0008006" key="10">
    <source>
        <dbReference type="Google" id="ProtNLM"/>
    </source>
</evidence>
<dbReference type="GO" id="GO:0005524">
    <property type="term" value="F:ATP binding"/>
    <property type="evidence" value="ECO:0007669"/>
    <property type="project" value="UniProtKB-KW"/>
</dbReference>
<dbReference type="Pfam" id="PF00069">
    <property type="entry name" value="Pkinase"/>
    <property type="match status" value="1"/>
</dbReference>
<dbReference type="EMBL" id="CM026431">
    <property type="protein sequence ID" value="KAG0559060.1"/>
    <property type="molecule type" value="Genomic_DNA"/>
</dbReference>
<keyword evidence="2" id="KW-0547">Nucleotide-binding</keyword>
<dbReference type="PANTHER" id="PTHR44329">
    <property type="entry name" value="SERINE/THREONINE-PROTEIN KINASE TNNI3K-RELATED"/>
    <property type="match status" value="1"/>
</dbReference>
<dbReference type="PROSITE" id="PS50011">
    <property type="entry name" value="PROTEIN_KINASE_DOM"/>
    <property type="match status" value="1"/>
</dbReference>
<dbReference type="GO" id="GO:0004674">
    <property type="term" value="F:protein serine/threonine kinase activity"/>
    <property type="evidence" value="ECO:0007669"/>
    <property type="project" value="TreeGrafter"/>
</dbReference>
<dbReference type="SMART" id="SM00220">
    <property type="entry name" value="S_TKc"/>
    <property type="match status" value="1"/>
</dbReference>
<dbReference type="Proteomes" id="UP000822688">
    <property type="component" value="Chromosome 10"/>
</dbReference>
<evidence type="ECO:0000259" key="7">
    <source>
        <dbReference type="PROSITE" id="PS50600"/>
    </source>
</evidence>
<feature type="domain" description="Protein kinase" evidence="6">
    <location>
        <begin position="114"/>
        <end position="409"/>
    </location>
</feature>
<dbReference type="InterPro" id="IPR000719">
    <property type="entry name" value="Prot_kinase_dom"/>
</dbReference>
<organism evidence="8 9">
    <name type="scientific">Ceratodon purpureus</name>
    <name type="common">Fire moss</name>
    <name type="synonym">Dicranum purpureum</name>
    <dbReference type="NCBI Taxonomy" id="3225"/>
    <lineage>
        <taxon>Eukaryota</taxon>
        <taxon>Viridiplantae</taxon>
        <taxon>Streptophyta</taxon>
        <taxon>Embryophyta</taxon>
        <taxon>Bryophyta</taxon>
        <taxon>Bryophytina</taxon>
        <taxon>Bryopsida</taxon>
        <taxon>Dicranidae</taxon>
        <taxon>Pseudoditrichales</taxon>
        <taxon>Ditrichaceae</taxon>
        <taxon>Ceratodon</taxon>
    </lineage>
</organism>
<keyword evidence="4" id="KW-0067">ATP-binding</keyword>
<gene>
    <name evidence="8" type="ORF">KC19_10G075700</name>
</gene>
<dbReference type="GO" id="GO:0006508">
    <property type="term" value="P:proteolysis"/>
    <property type="evidence" value="ECO:0007669"/>
    <property type="project" value="UniProtKB-KW"/>
</dbReference>
<keyword evidence="9" id="KW-1185">Reference proteome</keyword>
<comment type="caution">
    <text evidence="8">The sequence shown here is derived from an EMBL/GenBank/DDBJ whole genome shotgun (WGS) entry which is preliminary data.</text>
</comment>
<dbReference type="PROSITE" id="PS50600">
    <property type="entry name" value="ULP_PROTEASE"/>
    <property type="match status" value="1"/>
</dbReference>
<dbReference type="PROSITE" id="PS00108">
    <property type="entry name" value="PROTEIN_KINASE_ST"/>
    <property type="match status" value="1"/>
</dbReference>
<dbReference type="AlphaFoldDB" id="A0A8T0GJ93"/>
<protein>
    <recommendedName>
        <fullName evidence="10">Protein kinase domain-containing protein</fullName>
    </recommendedName>
</protein>
<evidence type="ECO:0000259" key="6">
    <source>
        <dbReference type="PROSITE" id="PS50011"/>
    </source>
</evidence>
<dbReference type="InterPro" id="IPR008271">
    <property type="entry name" value="Ser/Thr_kinase_AS"/>
</dbReference>